<organism evidence="1 3">
    <name type="scientific">Brenneria nigrifluens DSM 30175 = ATCC 13028</name>
    <dbReference type="NCBI Taxonomy" id="1121120"/>
    <lineage>
        <taxon>Bacteria</taxon>
        <taxon>Pseudomonadati</taxon>
        <taxon>Pseudomonadota</taxon>
        <taxon>Gammaproteobacteria</taxon>
        <taxon>Enterobacterales</taxon>
        <taxon>Pectobacteriaceae</taxon>
        <taxon>Brenneria</taxon>
    </lineage>
</organism>
<dbReference type="Pfam" id="PF05930">
    <property type="entry name" value="Phage_AlpA"/>
    <property type="match status" value="1"/>
</dbReference>
<accession>A0A2U1UP19</accession>
<proteinExistence type="predicted"/>
<dbReference type="EMBL" id="CP034036">
    <property type="protein sequence ID" value="QCR06770.1"/>
    <property type="molecule type" value="Genomic_DNA"/>
</dbReference>
<dbReference type="Proteomes" id="UP000303847">
    <property type="component" value="Chromosome"/>
</dbReference>
<evidence type="ECO:0000313" key="4">
    <source>
        <dbReference type="Proteomes" id="UP000303847"/>
    </source>
</evidence>
<protein>
    <submittedName>
        <fullName evidence="1">AlpA family phage regulatory protein</fullName>
    </submittedName>
</protein>
<dbReference type="AlphaFoldDB" id="A0A2U1UP19"/>
<gene>
    <name evidence="1" type="ORF">DDT54_15815</name>
    <name evidence="2" type="ORF">EH206_00705</name>
</gene>
<dbReference type="Proteomes" id="UP000295985">
    <property type="component" value="Unassembled WGS sequence"/>
</dbReference>
<dbReference type="EMBL" id="QDKK01000026">
    <property type="protein sequence ID" value="PWC23322.1"/>
    <property type="molecule type" value="Genomic_DNA"/>
</dbReference>
<name>A0A2U1UP19_9GAMM</name>
<reference evidence="1 3" key="1">
    <citation type="submission" date="2018-04" db="EMBL/GenBank/DDBJ databases">
        <title>Brenneria corticis sp.nov.</title>
        <authorList>
            <person name="Li Y."/>
        </authorList>
    </citation>
    <scope>NUCLEOTIDE SEQUENCE [LARGE SCALE GENOMIC DNA]</scope>
    <source>
        <strain evidence="1 3">LMG 2694</strain>
    </source>
</reference>
<reference evidence="2 4" key="2">
    <citation type="submission" date="2018-11" db="EMBL/GenBank/DDBJ databases">
        <title>Genome sequences of Brenneria nigrifluens and Brenneria rubrifaciens.</title>
        <authorList>
            <person name="Poret-Peterson A.T."/>
            <person name="McClean A.E."/>
            <person name="Kluepfel D.A."/>
        </authorList>
    </citation>
    <scope>NUCLEOTIDE SEQUENCE [LARGE SCALE GENOMIC DNA]</scope>
    <source>
        <strain evidence="2 4">ATCC 13028</strain>
    </source>
</reference>
<dbReference type="Gene3D" id="1.10.238.160">
    <property type="match status" value="1"/>
</dbReference>
<evidence type="ECO:0000313" key="3">
    <source>
        <dbReference type="Proteomes" id="UP000295985"/>
    </source>
</evidence>
<evidence type="ECO:0000313" key="2">
    <source>
        <dbReference type="EMBL" id="QCR06770.1"/>
    </source>
</evidence>
<dbReference type="InterPro" id="IPR010260">
    <property type="entry name" value="AlpA"/>
</dbReference>
<dbReference type="OrthoDB" id="5986966at2"/>
<evidence type="ECO:0000313" key="1">
    <source>
        <dbReference type="EMBL" id="PWC23322.1"/>
    </source>
</evidence>
<sequence>MNASRLIKLKTVLEYCAFSRATLYRQIKAGHFPEPVRLTGGANDQSSSSRAIAWREEEIFQWIANRQKVPLSQVQQN</sequence>
<keyword evidence="4" id="KW-1185">Reference proteome</keyword>